<dbReference type="Pfam" id="PF00135">
    <property type="entry name" value="COesterase"/>
    <property type="match status" value="1"/>
</dbReference>
<protein>
    <recommendedName>
        <fullName evidence="1">Carboxylesterase type B domain-containing protein</fullName>
    </recommendedName>
</protein>
<name>A0A9P6STI0_9FUNG</name>
<keyword evidence="3" id="KW-1185">Reference proteome</keyword>
<proteinExistence type="predicted"/>
<evidence type="ECO:0000313" key="3">
    <source>
        <dbReference type="Proteomes" id="UP000749646"/>
    </source>
</evidence>
<dbReference type="Proteomes" id="UP000749646">
    <property type="component" value="Unassembled WGS sequence"/>
</dbReference>
<dbReference type="InterPro" id="IPR029058">
    <property type="entry name" value="AB_hydrolase_fold"/>
</dbReference>
<gene>
    <name evidence="2" type="ORF">BGZ65_004257</name>
</gene>
<evidence type="ECO:0000259" key="1">
    <source>
        <dbReference type="Pfam" id="PF00135"/>
    </source>
</evidence>
<dbReference type="AlphaFoldDB" id="A0A9P6STI0"/>
<dbReference type="OrthoDB" id="408631at2759"/>
<reference evidence="2" key="1">
    <citation type="journal article" date="2020" name="Fungal Divers.">
        <title>Resolving the Mortierellaceae phylogeny through synthesis of multi-gene phylogenetics and phylogenomics.</title>
        <authorList>
            <person name="Vandepol N."/>
            <person name="Liber J."/>
            <person name="Desiro A."/>
            <person name="Na H."/>
            <person name="Kennedy M."/>
            <person name="Barry K."/>
            <person name="Grigoriev I.V."/>
            <person name="Miller A.N."/>
            <person name="O'Donnell K."/>
            <person name="Stajich J.E."/>
            <person name="Bonito G."/>
        </authorList>
    </citation>
    <scope>NUCLEOTIDE SEQUENCE</scope>
    <source>
        <strain evidence="2">MES-2147</strain>
    </source>
</reference>
<feature type="domain" description="Carboxylesterase type B" evidence="1">
    <location>
        <begin position="1"/>
        <end position="161"/>
    </location>
</feature>
<sequence length="189" mass="20597">MRSKSVADILDAKNTIGQAINMSPQESFLELIIHSIDGVLIFDNYDQLVAGKNEGIHNAHLMIGTMKDESIGFLPSMVLSTPMPPQIFGLMLDIILGYQRSMVIIGSGLYTIDGSNPDGVHEAEGRFGADHIWDCPTQYIAKAYAATSAPVYQYQFQKVITSTAPWMTFATTTSATVTMSQLSLKVSLS</sequence>
<organism evidence="2 3">
    <name type="scientific">Modicella reniformis</name>
    <dbReference type="NCBI Taxonomy" id="1440133"/>
    <lineage>
        <taxon>Eukaryota</taxon>
        <taxon>Fungi</taxon>
        <taxon>Fungi incertae sedis</taxon>
        <taxon>Mucoromycota</taxon>
        <taxon>Mortierellomycotina</taxon>
        <taxon>Mortierellomycetes</taxon>
        <taxon>Mortierellales</taxon>
        <taxon>Mortierellaceae</taxon>
        <taxon>Modicella</taxon>
    </lineage>
</organism>
<dbReference type="InterPro" id="IPR002018">
    <property type="entry name" value="CarbesteraseB"/>
</dbReference>
<dbReference type="EMBL" id="JAAAHW010000617">
    <property type="protein sequence ID" value="KAG0000565.1"/>
    <property type="molecule type" value="Genomic_DNA"/>
</dbReference>
<evidence type="ECO:0000313" key="2">
    <source>
        <dbReference type="EMBL" id="KAG0000565.1"/>
    </source>
</evidence>
<accession>A0A9P6STI0</accession>
<dbReference type="Gene3D" id="3.40.50.1820">
    <property type="entry name" value="alpha/beta hydrolase"/>
    <property type="match status" value="1"/>
</dbReference>
<comment type="caution">
    <text evidence="2">The sequence shown here is derived from an EMBL/GenBank/DDBJ whole genome shotgun (WGS) entry which is preliminary data.</text>
</comment>
<dbReference type="SUPFAM" id="SSF53474">
    <property type="entry name" value="alpha/beta-Hydrolases"/>
    <property type="match status" value="1"/>
</dbReference>